<dbReference type="Gene3D" id="1.25.10.10">
    <property type="entry name" value="Leucine-rich Repeat Variant"/>
    <property type="match status" value="1"/>
</dbReference>
<organism evidence="1 2">
    <name type="scientific">Rotaria sordida</name>
    <dbReference type="NCBI Taxonomy" id="392033"/>
    <lineage>
        <taxon>Eukaryota</taxon>
        <taxon>Metazoa</taxon>
        <taxon>Spiralia</taxon>
        <taxon>Gnathifera</taxon>
        <taxon>Rotifera</taxon>
        <taxon>Eurotatoria</taxon>
        <taxon>Bdelloidea</taxon>
        <taxon>Philodinida</taxon>
        <taxon>Philodinidae</taxon>
        <taxon>Rotaria</taxon>
    </lineage>
</organism>
<evidence type="ECO:0000313" key="1">
    <source>
        <dbReference type="EMBL" id="CAF3995073.1"/>
    </source>
</evidence>
<comment type="caution">
    <text evidence="1">The sequence shown here is derived from an EMBL/GenBank/DDBJ whole genome shotgun (WGS) entry which is preliminary data.</text>
</comment>
<evidence type="ECO:0000313" key="2">
    <source>
        <dbReference type="Proteomes" id="UP000663823"/>
    </source>
</evidence>
<dbReference type="Proteomes" id="UP000663823">
    <property type="component" value="Unassembled WGS sequence"/>
</dbReference>
<dbReference type="EMBL" id="CAJOAX010006914">
    <property type="protein sequence ID" value="CAF3995073.1"/>
    <property type="molecule type" value="Genomic_DNA"/>
</dbReference>
<protein>
    <submittedName>
        <fullName evidence="1">Uncharacterized protein</fullName>
    </submittedName>
</protein>
<reference evidence="1" key="1">
    <citation type="submission" date="2021-02" db="EMBL/GenBank/DDBJ databases">
        <authorList>
            <person name="Nowell W R."/>
        </authorList>
    </citation>
    <scope>NUCLEOTIDE SEQUENCE</scope>
</reference>
<dbReference type="AlphaFoldDB" id="A0A819NF53"/>
<dbReference type="InterPro" id="IPR011989">
    <property type="entry name" value="ARM-like"/>
</dbReference>
<feature type="non-terminal residue" evidence="1">
    <location>
        <position position="1"/>
    </location>
</feature>
<name>A0A819NF53_9BILA</name>
<gene>
    <name evidence="1" type="ORF">OTI717_LOCUS28692</name>
</gene>
<accession>A0A819NF53</accession>
<sequence>VNDRVFSQNDLDTSLVNFNNPTTVRSNFLCTGAYLHINDAVKLLIHGDPSVLDNTDNQKIHIKHNMDSTTIRTSTNFLMSTITCIESGAKRQTPPNVIPLEIGSSKKYKIRTRYPDAVRYEDDVASSGIIWNYSQVTRKTLTDIVHKLMVHMDKSERSYRDELLSKITEICSQNDDQHKTNFEWFTFIFLIFINKKKHYLLK</sequence>
<proteinExistence type="predicted"/>